<proteinExistence type="predicted"/>
<dbReference type="OrthoDB" id="272868at2"/>
<reference evidence="6" key="1">
    <citation type="submission" date="2016-12" db="EMBL/GenBank/DDBJ databases">
        <title>Comparative genomics of four Isosphaeraceae planctomycetes: a common pool of plasmids and glycoside hydrolase genes.</title>
        <authorList>
            <person name="Ivanova A."/>
        </authorList>
    </citation>
    <scope>NUCLEOTIDE SEQUENCE [LARGE SCALE GENOMIC DNA]</scope>
    <source>
        <strain evidence="6">PX4</strain>
    </source>
</reference>
<accession>A0A1U7CNG0</accession>
<keyword evidence="6" id="KW-1185">Reference proteome</keyword>
<protein>
    <recommendedName>
        <fullName evidence="4">Prohead serine protease domain-containing protein</fullName>
    </recommendedName>
</protein>
<dbReference type="InterPro" id="IPR054613">
    <property type="entry name" value="Peptidase_S78_dom"/>
</dbReference>
<gene>
    <name evidence="5" type="ORF">BSF38_01945</name>
</gene>
<keyword evidence="2" id="KW-0645">Protease</keyword>
<sequence length="205" mass="22889">MSFKYRRRVAESPGLQTRAEGDSQPRKLTGHAAVFGEWYVICESPTMVIREVIRPGAFSNAINEKQDVRCLVDHCPSQILGRTRAGTLTLSEDAQGLFFECTPPDTQVARDVTTNIDAGNVSQCSFAFVPRDGGETVTQRTENGVTTVEYEVTDVDLYDVSVVTYPAYESTDVEVRSKELAKYVKDEWLKQRRNELDRLAAVAAK</sequence>
<organism evidence="5 6">
    <name type="scientific">Paludisphaera borealis</name>
    <dbReference type="NCBI Taxonomy" id="1387353"/>
    <lineage>
        <taxon>Bacteria</taxon>
        <taxon>Pseudomonadati</taxon>
        <taxon>Planctomycetota</taxon>
        <taxon>Planctomycetia</taxon>
        <taxon>Isosphaerales</taxon>
        <taxon>Isosphaeraceae</taxon>
        <taxon>Paludisphaera</taxon>
    </lineage>
</organism>
<keyword evidence="1" id="KW-1188">Viral release from host cell</keyword>
<evidence type="ECO:0000313" key="6">
    <source>
        <dbReference type="Proteomes" id="UP000186309"/>
    </source>
</evidence>
<evidence type="ECO:0000256" key="1">
    <source>
        <dbReference type="ARBA" id="ARBA00022612"/>
    </source>
</evidence>
<dbReference type="NCBIfam" id="TIGR01543">
    <property type="entry name" value="proheadase_HK97"/>
    <property type="match status" value="1"/>
</dbReference>
<dbReference type="RefSeq" id="WP_076345144.1">
    <property type="nucleotide sequence ID" value="NZ_CP019082.1"/>
</dbReference>
<dbReference type="GO" id="GO:0008233">
    <property type="term" value="F:peptidase activity"/>
    <property type="evidence" value="ECO:0007669"/>
    <property type="project" value="UniProtKB-KW"/>
</dbReference>
<evidence type="ECO:0000256" key="2">
    <source>
        <dbReference type="ARBA" id="ARBA00022670"/>
    </source>
</evidence>
<evidence type="ECO:0000313" key="5">
    <source>
        <dbReference type="EMBL" id="APW60475.1"/>
    </source>
</evidence>
<dbReference type="STRING" id="1387353.BSF38_01945"/>
<dbReference type="KEGG" id="pbor:BSF38_01945"/>
<dbReference type="GO" id="GO:0006508">
    <property type="term" value="P:proteolysis"/>
    <property type="evidence" value="ECO:0007669"/>
    <property type="project" value="UniProtKB-KW"/>
</dbReference>
<dbReference type="Proteomes" id="UP000186309">
    <property type="component" value="Chromosome"/>
</dbReference>
<name>A0A1U7CNG0_9BACT</name>
<evidence type="ECO:0000256" key="3">
    <source>
        <dbReference type="ARBA" id="ARBA00022801"/>
    </source>
</evidence>
<evidence type="ECO:0000259" key="4">
    <source>
        <dbReference type="Pfam" id="PF04586"/>
    </source>
</evidence>
<dbReference type="EMBL" id="CP019082">
    <property type="protein sequence ID" value="APW60475.1"/>
    <property type="molecule type" value="Genomic_DNA"/>
</dbReference>
<dbReference type="AlphaFoldDB" id="A0A1U7CNG0"/>
<feature type="domain" description="Prohead serine protease" evidence="4">
    <location>
        <begin position="16"/>
        <end position="183"/>
    </location>
</feature>
<keyword evidence="3" id="KW-0378">Hydrolase</keyword>
<dbReference type="InterPro" id="IPR006433">
    <property type="entry name" value="Prohead_protease"/>
</dbReference>
<dbReference type="Pfam" id="PF04586">
    <property type="entry name" value="Peptidase_S78"/>
    <property type="match status" value="1"/>
</dbReference>